<name>A0A4Q2L2A0_9MICO</name>
<gene>
    <name evidence="2" type="ORF">ESP51_04905</name>
</gene>
<reference evidence="2 3" key="1">
    <citation type="submission" date="2019-01" db="EMBL/GenBank/DDBJ databases">
        <title>Agromyces.</title>
        <authorList>
            <person name="Li J."/>
        </authorList>
    </citation>
    <scope>NUCLEOTIDE SEQUENCE [LARGE SCALE GENOMIC DNA]</scope>
    <source>
        <strain evidence="2 3">DSM 15934</strain>
    </source>
</reference>
<dbReference type="AlphaFoldDB" id="A0A4Q2L2A0"/>
<accession>A0A4Q2L2A0</accession>
<protein>
    <submittedName>
        <fullName evidence="2">Uncharacterized protein</fullName>
    </submittedName>
</protein>
<evidence type="ECO:0000256" key="1">
    <source>
        <dbReference type="SAM" id="MobiDB-lite"/>
    </source>
</evidence>
<evidence type="ECO:0000313" key="3">
    <source>
        <dbReference type="Proteomes" id="UP000293865"/>
    </source>
</evidence>
<evidence type="ECO:0000313" key="2">
    <source>
        <dbReference type="EMBL" id="RXZ72225.1"/>
    </source>
</evidence>
<sequence length="63" mass="6989">MPKPRLRRPARVASEGPPERRGGAPRRQARALASTPRRPPARRQVERRQRTALGARGSRTAGV</sequence>
<dbReference type="EMBL" id="SDPN01000006">
    <property type="protein sequence ID" value="RXZ72225.1"/>
    <property type="molecule type" value="Genomic_DNA"/>
</dbReference>
<keyword evidence="3" id="KW-1185">Reference proteome</keyword>
<proteinExistence type="predicted"/>
<feature type="region of interest" description="Disordered" evidence="1">
    <location>
        <begin position="1"/>
        <end position="63"/>
    </location>
</feature>
<feature type="compositionally biased region" description="Basic residues" evidence="1">
    <location>
        <begin position="1"/>
        <end position="10"/>
    </location>
</feature>
<comment type="caution">
    <text evidence="2">The sequence shown here is derived from an EMBL/GenBank/DDBJ whole genome shotgun (WGS) entry which is preliminary data.</text>
</comment>
<dbReference type="Proteomes" id="UP000293865">
    <property type="component" value="Unassembled WGS sequence"/>
</dbReference>
<organism evidence="2 3">
    <name type="scientific">Agromyces albus</name>
    <dbReference type="NCBI Taxonomy" id="205332"/>
    <lineage>
        <taxon>Bacteria</taxon>
        <taxon>Bacillati</taxon>
        <taxon>Actinomycetota</taxon>
        <taxon>Actinomycetes</taxon>
        <taxon>Micrococcales</taxon>
        <taxon>Microbacteriaceae</taxon>
        <taxon>Agromyces</taxon>
    </lineage>
</organism>